<accession>A0A392QEC7</accession>
<name>A0A392QEC7_9FABA</name>
<feature type="non-terminal residue" evidence="1">
    <location>
        <position position="1"/>
    </location>
</feature>
<dbReference type="EMBL" id="LXQA010130850">
    <property type="protein sequence ID" value="MCI22508.1"/>
    <property type="molecule type" value="Genomic_DNA"/>
</dbReference>
<protein>
    <submittedName>
        <fullName evidence="1">Uncharacterized protein</fullName>
    </submittedName>
</protein>
<evidence type="ECO:0000313" key="2">
    <source>
        <dbReference type="Proteomes" id="UP000265520"/>
    </source>
</evidence>
<keyword evidence="2" id="KW-1185">Reference proteome</keyword>
<evidence type="ECO:0000313" key="1">
    <source>
        <dbReference type="EMBL" id="MCI22508.1"/>
    </source>
</evidence>
<organism evidence="1 2">
    <name type="scientific">Trifolium medium</name>
    <dbReference type="NCBI Taxonomy" id="97028"/>
    <lineage>
        <taxon>Eukaryota</taxon>
        <taxon>Viridiplantae</taxon>
        <taxon>Streptophyta</taxon>
        <taxon>Embryophyta</taxon>
        <taxon>Tracheophyta</taxon>
        <taxon>Spermatophyta</taxon>
        <taxon>Magnoliopsida</taxon>
        <taxon>eudicotyledons</taxon>
        <taxon>Gunneridae</taxon>
        <taxon>Pentapetalae</taxon>
        <taxon>rosids</taxon>
        <taxon>fabids</taxon>
        <taxon>Fabales</taxon>
        <taxon>Fabaceae</taxon>
        <taxon>Papilionoideae</taxon>
        <taxon>50 kb inversion clade</taxon>
        <taxon>NPAAA clade</taxon>
        <taxon>Hologalegina</taxon>
        <taxon>IRL clade</taxon>
        <taxon>Trifolieae</taxon>
        <taxon>Trifolium</taxon>
    </lineage>
</organism>
<dbReference type="Proteomes" id="UP000265520">
    <property type="component" value="Unassembled WGS sequence"/>
</dbReference>
<comment type="caution">
    <text evidence="1">The sequence shown here is derived from an EMBL/GenBank/DDBJ whole genome shotgun (WGS) entry which is preliminary data.</text>
</comment>
<sequence length="41" mass="4535">LEHLISRLCLIGTVSVEQLLPVEPELVLQLLQPFLRVVLGG</sequence>
<reference evidence="1 2" key="1">
    <citation type="journal article" date="2018" name="Front. Plant Sci.">
        <title>Red Clover (Trifolium pratense) and Zigzag Clover (T. medium) - A Picture of Genomic Similarities and Differences.</title>
        <authorList>
            <person name="Dluhosova J."/>
            <person name="Istvanek J."/>
            <person name="Nedelnik J."/>
            <person name="Repkova J."/>
        </authorList>
    </citation>
    <scope>NUCLEOTIDE SEQUENCE [LARGE SCALE GENOMIC DNA]</scope>
    <source>
        <strain evidence="2">cv. 10/8</strain>
        <tissue evidence="1">Leaf</tissue>
    </source>
</reference>
<proteinExistence type="predicted"/>
<dbReference type="AlphaFoldDB" id="A0A392QEC7"/>